<reference evidence="1 2" key="1">
    <citation type="submission" date="2017-11" db="EMBL/GenBank/DDBJ databases">
        <title>Comparative genomic analysis of Holospora spp., intranuclear symbionts of paramecia.</title>
        <authorList>
            <person name="Garushyants S.K."/>
            <person name="Beliavskaya A."/>
            <person name="Malko D.B."/>
            <person name="Logacheva M.D."/>
            <person name="Rautian M.S."/>
            <person name="Gelfand M.S."/>
        </authorList>
    </citation>
    <scope>NUCLEOTIDE SEQUENCE [LARGE SCALE GENOMIC DNA]</scope>
    <source>
        <strain evidence="2">02AZ16</strain>
    </source>
</reference>
<gene>
    <name evidence="1" type="ORF">HCUR_01106</name>
</gene>
<protein>
    <recommendedName>
        <fullName evidence="3">Transposase DDE domain-containing protein</fullName>
    </recommendedName>
</protein>
<evidence type="ECO:0008006" key="3">
    <source>
        <dbReference type="Google" id="ProtNLM"/>
    </source>
</evidence>
<dbReference type="EMBL" id="PHHC01000101">
    <property type="protein sequence ID" value="PPE03451.1"/>
    <property type="molecule type" value="Genomic_DNA"/>
</dbReference>
<organism evidence="1 2">
    <name type="scientific">Holospora curviuscula</name>
    <dbReference type="NCBI Taxonomy" id="1082868"/>
    <lineage>
        <taxon>Bacteria</taxon>
        <taxon>Pseudomonadati</taxon>
        <taxon>Pseudomonadota</taxon>
        <taxon>Alphaproteobacteria</taxon>
        <taxon>Holosporales</taxon>
        <taxon>Holosporaceae</taxon>
        <taxon>Holospora</taxon>
    </lineage>
</organism>
<accession>A0A2S5R7Y9</accession>
<evidence type="ECO:0000313" key="1">
    <source>
        <dbReference type="EMBL" id="PPE03451.1"/>
    </source>
</evidence>
<dbReference type="AlphaFoldDB" id="A0A2S5R7Y9"/>
<proteinExistence type="predicted"/>
<evidence type="ECO:0000313" key="2">
    <source>
        <dbReference type="Proteomes" id="UP000239425"/>
    </source>
</evidence>
<name>A0A2S5R7Y9_9PROT</name>
<keyword evidence="2" id="KW-1185">Reference proteome</keyword>
<comment type="caution">
    <text evidence="1">The sequence shown here is derived from an EMBL/GenBank/DDBJ whole genome shotgun (WGS) entry which is preliminary data.</text>
</comment>
<sequence length="60" mass="7151">MPMTLFIILAHYTGSNKAVIPPRSMRKNPREFDADLYKERTLVEPMFKKLTHFRRFAPQI</sequence>
<dbReference type="Proteomes" id="UP000239425">
    <property type="component" value="Unassembled WGS sequence"/>
</dbReference>